<dbReference type="InterPro" id="IPR006574">
    <property type="entry name" value="PRY"/>
</dbReference>
<dbReference type="AlphaFoldDB" id="A0A444UQD0"/>
<evidence type="ECO:0000313" key="3">
    <source>
        <dbReference type="Proteomes" id="UP000289886"/>
    </source>
</evidence>
<dbReference type="Gene3D" id="2.60.120.920">
    <property type="match status" value="1"/>
</dbReference>
<accession>A0A444UQD0</accession>
<dbReference type="InterPro" id="IPR003879">
    <property type="entry name" value="Butyrophylin_SPRY"/>
</dbReference>
<dbReference type="InterPro" id="IPR043136">
    <property type="entry name" value="B30.2/SPRY_sf"/>
</dbReference>
<dbReference type="InterPro" id="IPR001870">
    <property type="entry name" value="B30.2/SPRY"/>
</dbReference>
<evidence type="ECO:0000313" key="2">
    <source>
        <dbReference type="EMBL" id="RXM37370.1"/>
    </source>
</evidence>
<keyword evidence="3" id="KW-1185">Reference proteome</keyword>
<gene>
    <name evidence="2" type="ORF">EOD39_0044</name>
</gene>
<dbReference type="EMBL" id="SCEB01214069">
    <property type="protein sequence ID" value="RXM37370.1"/>
    <property type="molecule type" value="Genomic_DNA"/>
</dbReference>
<proteinExistence type="predicted"/>
<protein>
    <submittedName>
        <fullName evidence="2">Putative E3 ubiquitin-protein ligase TRIML1</fullName>
    </submittedName>
</protein>
<dbReference type="Pfam" id="PF13765">
    <property type="entry name" value="PRY"/>
    <property type="match status" value="1"/>
</dbReference>
<sequence length="62" mass="6867">DTANTLLYLSDSLNSVREEGIKQDLPDNPEGFEPVLSVPGSEGFTLGKHYWEVEVGTWLITT</sequence>
<reference evidence="2 3" key="1">
    <citation type="submission" date="2019-01" db="EMBL/GenBank/DDBJ databases">
        <title>Draft Genome and Complete Hox-Cluster Characterization of the Sterlet Sturgeon (Acipenser ruthenus).</title>
        <authorList>
            <person name="Wei Q."/>
        </authorList>
    </citation>
    <scope>NUCLEOTIDE SEQUENCE [LARGE SCALE GENOMIC DNA]</scope>
    <source>
        <strain evidence="2">WHYD16114868_AA</strain>
        <tissue evidence="2">Blood</tissue>
    </source>
</reference>
<organism evidence="2 3">
    <name type="scientific">Acipenser ruthenus</name>
    <name type="common">Sterlet sturgeon</name>
    <dbReference type="NCBI Taxonomy" id="7906"/>
    <lineage>
        <taxon>Eukaryota</taxon>
        <taxon>Metazoa</taxon>
        <taxon>Chordata</taxon>
        <taxon>Craniata</taxon>
        <taxon>Vertebrata</taxon>
        <taxon>Euteleostomi</taxon>
        <taxon>Actinopterygii</taxon>
        <taxon>Chondrostei</taxon>
        <taxon>Acipenseriformes</taxon>
        <taxon>Acipenseridae</taxon>
        <taxon>Acipenser</taxon>
    </lineage>
</organism>
<comment type="caution">
    <text evidence="2">The sequence shown here is derived from an EMBL/GenBank/DDBJ whole genome shotgun (WGS) entry which is preliminary data.</text>
</comment>
<dbReference type="SUPFAM" id="SSF49899">
    <property type="entry name" value="Concanavalin A-like lectins/glucanases"/>
    <property type="match status" value="1"/>
</dbReference>
<evidence type="ECO:0000259" key="1">
    <source>
        <dbReference type="PROSITE" id="PS50188"/>
    </source>
</evidence>
<dbReference type="InterPro" id="IPR013320">
    <property type="entry name" value="ConA-like_dom_sf"/>
</dbReference>
<name>A0A444UQD0_ACIRT</name>
<dbReference type="PRINTS" id="PR01407">
    <property type="entry name" value="BUTYPHLNCDUF"/>
</dbReference>
<dbReference type="Proteomes" id="UP000289886">
    <property type="component" value="Unassembled WGS sequence"/>
</dbReference>
<dbReference type="SMART" id="SM00589">
    <property type="entry name" value="PRY"/>
    <property type="match status" value="1"/>
</dbReference>
<feature type="non-terminal residue" evidence="2">
    <location>
        <position position="1"/>
    </location>
</feature>
<feature type="domain" description="B30.2/SPRY" evidence="1">
    <location>
        <begin position="1"/>
        <end position="62"/>
    </location>
</feature>
<dbReference type="PROSITE" id="PS50188">
    <property type="entry name" value="B302_SPRY"/>
    <property type="match status" value="1"/>
</dbReference>